<organism evidence="2 3">
    <name type="scientific">Mycobacterium kansasii</name>
    <dbReference type="NCBI Taxonomy" id="1768"/>
    <lineage>
        <taxon>Bacteria</taxon>
        <taxon>Bacillati</taxon>
        <taxon>Actinomycetota</taxon>
        <taxon>Actinomycetes</taxon>
        <taxon>Mycobacteriales</taxon>
        <taxon>Mycobacteriaceae</taxon>
        <taxon>Mycobacterium</taxon>
    </lineage>
</organism>
<reference evidence="2 3" key="1">
    <citation type="submission" date="2017-02" db="EMBL/GenBank/DDBJ databases">
        <title>Complete genome sequences of Mycobacterium kansasii strains isolated from rhesus macaques.</title>
        <authorList>
            <person name="Panda A."/>
            <person name="Nagaraj S."/>
            <person name="Zhao X."/>
            <person name="Tettelin H."/>
            <person name="Detolla L.J."/>
        </authorList>
    </citation>
    <scope>NUCLEOTIDE SEQUENCE [LARGE SCALE GENOMIC DNA]</scope>
    <source>
        <strain evidence="2 3">11-3469</strain>
    </source>
</reference>
<dbReference type="EMBL" id="MVBN01000006">
    <property type="protein sequence ID" value="OOK71386.1"/>
    <property type="molecule type" value="Genomic_DNA"/>
</dbReference>
<dbReference type="Proteomes" id="UP000188532">
    <property type="component" value="Unassembled WGS sequence"/>
</dbReference>
<proteinExistence type="predicted"/>
<protein>
    <submittedName>
        <fullName evidence="2">Uncharacterized protein</fullName>
    </submittedName>
</protein>
<evidence type="ECO:0000256" key="1">
    <source>
        <dbReference type="SAM" id="MobiDB-lite"/>
    </source>
</evidence>
<comment type="caution">
    <text evidence="2">The sequence shown here is derived from an EMBL/GenBank/DDBJ whole genome shotgun (WGS) entry which is preliminary data.</text>
</comment>
<evidence type="ECO:0000313" key="3">
    <source>
        <dbReference type="Proteomes" id="UP000188532"/>
    </source>
</evidence>
<sequence length="85" mass="8787">MRISGPVDLPTRPVDTAGFSSSSGPVVATWWVASVIPNAQTTGALNSACSACAVSGVSGALQLRMKRRAALVPDGSVFARSNRIW</sequence>
<dbReference type="AlphaFoldDB" id="A0A1V3WXY8"/>
<feature type="region of interest" description="Disordered" evidence="1">
    <location>
        <begin position="1"/>
        <end position="23"/>
    </location>
</feature>
<evidence type="ECO:0000313" key="2">
    <source>
        <dbReference type="EMBL" id="OOK71386.1"/>
    </source>
</evidence>
<accession>A0A1V3WXY8</accession>
<name>A0A1V3WXY8_MYCKA</name>
<gene>
    <name evidence="2" type="ORF">BZL29_5812</name>
</gene>